<dbReference type="AlphaFoldDB" id="A0A1M6CUG0"/>
<protein>
    <submittedName>
        <fullName evidence="1">Uncharacterized protein</fullName>
    </submittedName>
</protein>
<dbReference type="EMBL" id="FQYP01000002">
    <property type="protein sequence ID" value="SHI64590.1"/>
    <property type="molecule type" value="Genomic_DNA"/>
</dbReference>
<dbReference type="RefSeq" id="WP_073314956.1">
    <property type="nucleotide sequence ID" value="NZ_FQYP01000002.1"/>
</dbReference>
<dbReference type="STRING" id="570521.SAMN04488508_102283"/>
<sequence length="170" mass="19645">MHKIITLSLFVFVFISCGSDDNEDCMKIITIPQTYFVNNRSFSYDIEQLVPCDTPEPTVAEVLDTPPLLENFSFEVLRFEFTPDTGNNTMRLQFEIRLTNNNNFDVNGIPYMTIRTDDFEVSRVYENAITPCLQLEANSSCTYTYDQEDSLVFGTINTIEFVDLQYFLTN</sequence>
<keyword evidence="2" id="KW-1185">Reference proteome</keyword>
<dbReference type="OrthoDB" id="1357614at2"/>
<name>A0A1M6CUG0_9FLAO</name>
<evidence type="ECO:0000313" key="2">
    <source>
        <dbReference type="Proteomes" id="UP000184432"/>
    </source>
</evidence>
<accession>A0A1M6CUG0</accession>
<proteinExistence type="predicted"/>
<organism evidence="1 2">
    <name type="scientific">Aquimarina spongiae</name>
    <dbReference type="NCBI Taxonomy" id="570521"/>
    <lineage>
        <taxon>Bacteria</taxon>
        <taxon>Pseudomonadati</taxon>
        <taxon>Bacteroidota</taxon>
        <taxon>Flavobacteriia</taxon>
        <taxon>Flavobacteriales</taxon>
        <taxon>Flavobacteriaceae</taxon>
        <taxon>Aquimarina</taxon>
    </lineage>
</organism>
<dbReference type="PROSITE" id="PS51257">
    <property type="entry name" value="PROKAR_LIPOPROTEIN"/>
    <property type="match status" value="1"/>
</dbReference>
<reference evidence="2" key="1">
    <citation type="submission" date="2016-11" db="EMBL/GenBank/DDBJ databases">
        <authorList>
            <person name="Varghese N."/>
            <person name="Submissions S."/>
        </authorList>
    </citation>
    <scope>NUCLEOTIDE SEQUENCE [LARGE SCALE GENOMIC DNA]</scope>
    <source>
        <strain evidence="2">DSM 22623</strain>
    </source>
</reference>
<evidence type="ECO:0000313" key="1">
    <source>
        <dbReference type="EMBL" id="SHI64590.1"/>
    </source>
</evidence>
<gene>
    <name evidence="1" type="ORF">SAMN04488508_102283</name>
</gene>
<dbReference type="Proteomes" id="UP000184432">
    <property type="component" value="Unassembled WGS sequence"/>
</dbReference>